<keyword evidence="1" id="KW-0472">Membrane</keyword>
<evidence type="ECO:0000313" key="3">
    <source>
        <dbReference type="Proteomes" id="UP000240883"/>
    </source>
</evidence>
<accession>A0A2T2N224</accession>
<dbReference type="EMBL" id="KZ678156">
    <property type="protein sequence ID" value="PSN59470.1"/>
    <property type="molecule type" value="Genomic_DNA"/>
</dbReference>
<sequence>SRSALTTAKHNLRYLYDPETAPDAPSRRRTRALLRALPSSLTFICWRLVRHAKYVAIGSLVASGAGFVLAPTGVAGTIIAGTIWGVGRLATGRLRIRWGRRHGYGGAGERGEESR</sequence>
<evidence type="ECO:0000313" key="2">
    <source>
        <dbReference type="EMBL" id="PSN59470.1"/>
    </source>
</evidence>
<dbReference type="STRING" id="1448308.A0A2T2N224"/>
<feature type="transmembrane region" description="Helical" evidence="1">
    <location>
        <begin position="32"/>
        <end position="49"/>
    </location>
</feature>
<keyword evidence="1" id="KW-1133">Transmembrane helix</keyword>
<organism evidence="2 3">
    <name type="scientific">Corynespora cassiicola Philippines</name>
    <dbReference type="NCBI Taxonomy" id="1448308"/>
    <lineage>
        <taxon>Eukaryota</taxon>
        <taxon>Fungi</taxon>
        <taxon>Dikarya</taxon>
        <taxon>Ascomycota</taxon>
        <taxon>Pezizomycotina</taxon>
        <taxon>Dothideomycetes</taxon>
        <taxon>Pleosporomycetidae</taxon>
        <taxon>Pleosporales</taxon>
        <taxon>Corynesporascaceae</taxon>
        <taxon>Corynespora</taxon>
    </lineage>
</organism>
<gene>
    <name evidence="2" type="ORF">BS50DRAFT_451600</name>
</gene>
<evidence type="ECO:0000256" key="1">
    <source>
        <dbReference type="SAM" id="Phobius"/>
    </source>
</evidence>
<feature type="non-terminal residue" evidence="2">
    <location>
        <position position="115"/>
    </location>
</feature>
<dbReference type="Proteomes" id="UP000240883">
    <property type="component" value="Unassembled WGS sequence"/>
</dbReference>
<dbReference type="OrthoDB" id="3597994at2759"/>
<feature type="non-terminal residue" evidence="2">
    <location>
        <position position="1"/>
    </location>
</feature>
<reference evidence="2 3" key="1">
    <citation type="journal article" date="2018" name="Front. Microbiol.">
        <title>Genome-Wide Analysis of Corynespora cassiicola Leaf Fall Disease Putative Effectors.</title>
        <authorList>
            <person name="Lopez D."/>
            <person name="Ribeiro S."/>
            <person name="Label P."/>
            <person name="Fumanal B."/>
            <person name="Venisse J.S."/>
            <person name="Kohler A."/>
            <person name="de Oliveira R.R."/>
            <person name="Labutti K."/>
            <person name="Lipzen A."/>
            <person name="Lail K."/>
            <person name="Bauer D."/>
            <person name="Ohm R.A."/>
            <person name="Barry K.W."/>
            <person name="Spatafora J."/>
            <person name="Grigoriev I.V."/>
            <person name="Martin F.M."/>
            <person name="Pujade-Renaud V."/>
        </authorList>
    </citation>
    <scope>NUCLEOTIDE SEQUENCE [LARGE SCALE GENOMIC DNA]</scope>
    <source>
        <strain evidence="2 3">Philippines</strain>
    </source>
</reference>
<keyword evidence="3" id="KW-1185">Reference proteome</keyword>
<name>A0A2T2N224_CORCC</name>
<proteinExistence type="predicted"/>
<feature type="transmembrane region" description="Helical" evidence="1">
    <location>
        <begin position="55"/>
        <end position="87"/>
    </location>
</feature>
<keyword evidence="1" id="KW-0812">Transmembrane</keyword>
<protein>
    <submittedName>
        <fullName evidence="2">Uncharacterized protein</fullName>
    </submittedName>
</protein>
<dbReference type="AlphaFoldDB" id="A0A2T2N224"/>